<keyword evidence="3" id="KW-0597">Phosphoprotein</keyword>
<name>A0A0P7JRC9_9RHOB</name>
<dbReference type="InterPro" id="IPR005467">
    <property type="entry name" value="His_kinase_dom"/>
</dbReference>
<feature type="transmembrane region" description="Helical" evidence="10">
    <location>
        <begin position="158"/>
        <end position="181"/>
    </location>
</feature>
<keyword evidence="6" id="KW-0418">Kinase</keyword>
<dbReference type="GO" id="GO:0000155">
    <property type="term" value="F:phosphorelay sensor kinase activity"/>
    <property type="evidence" value="ECO:0007669"/>
    <property type="project" value="InterPro"/>
</dbReference>
<dbReference type="Proteomes" id="UP000050471">
    <property type="component" value="Unassembled WGS sequence"/>
</dbReference>
<dbReference type="CDD" id="cd00075">
    <property type="entry name" value="HATPase"/>
    <property type="match status" value="1"/>
</dbReference>
<keyword evidence="4" id="KW-0808">Transferase</keyword>
<dbReference type="Pfam" id="PF00512">
    <property type="entry name" value="HisKA"/>
    <property type="match status" value="1"/>
</dbReference>
<dbReference type="SMART" id="SM00387">
    <property type="entry name" value="HATPase_c"/>
    <property type="match status" value="1"/>
</dbReference>
<keyword evidence="10" id="KW-0812">Transmembrane</keyword>
<evidence type="ECO:0000256" key="6">
    <source>
        <dbReference type="ARBA" id="ARBA00022777"/>
    </source>
</evidence>
<comment type="catalytic activity">
    <reaction evidence="1">
        <text>ATP + protein L-histidine = ADP + protein N-phospho-L-histidine.</text>
        <dbReference type="EC" id="2.7.13.3"/>
    </reaction>
</comment>
<reference evidence="12 13" key="1">
    <citation type="submission" date="2015-09" db="EMBL/GenBank/DDBJ databases">
        <title>Draft genome sequence of Aliiroseovarius crassostreae CV919-312TSm, the causative agent of Roseovarius Oyster Disease (formerly Juvenile Oyster Disease).</title>
        <authorList>
            <person name="Kessner L."/>
            <person name="Spinard E."/>
            <person name="Nelson D."/>
        </authorList>
    </citation>
    <scope>NUCLEOTIDE SEQUENCE [LARGE SCALE GENOMIC DNA]</scope>
    <source>
        <strain evidence="12 13">CV919-312</strain>
    </source>
</reference>
<dbReference type="PANTHER" id="PTHR43065">
    <property type="entry name" value="SENSOR HISTIDINE KINASE"/>
    <property type="match status" value="1"/>
</dbReference>
<dbReference type="InterPro" id="IPR003661">
    <property type="entry name" value="HisK_dim/P_dom"/>
</dbReference>
<evidence type="ECO:0000313" key="12">
    <source>
        <dbReference type="EMBL" id="KPN63959.1"/>
    </source>
</evidence>
<evidence type="ECO:0000256" key="3">
    <source>
        <dbReference type="ARBA" id="ARBA00022553"/>
    </source>
</evidence>
<evidence type="ECO:0000256" key="7">
    <source>
        <dbReference type="ARBA" id="ARBA00022840"/>
    </source>
</evidence>
<keyword evidence="10" id="KW-0472">Membrane</keyword>
<dbReference type="PRINTS" id="PR00344">
    <property type="entry name" value="BCTRLSENSOR"/>
</dbReference>
<dbReference type="Pfam" id="PF02518">
    <property type="entry name" value="HATPase_c"/>
    <property type="match status" value="1"/>
</dbReference>
<evidence type="ECO:0000256" key="1">
    <source>
        <dbReference type="ARBA" id="ARBA00000085"/>
    </source>
</evidence>
<dbReference type="OrthoDB" id="9784218at2"/>
<feature type="transmembrane region" description="Helical" evidence="10">
    <location>
        <begin position="6"/>
        <end position="30"/>
    </location>
</feature>
<keyword evidence="8" id="KW-0902">Two-component regulatory system</keyword>
<evidence type="ECO:0000256" key="2">
    <source>
        <dbReference type="ARBA" id="ARBA00012438"/>
    </source>
</evidence>
<evidence type="ECO:0000313" key="13">
    <source>
        <dbReference type="Proteomes" id="UP000050471"/>
    </source>
</evidence>
<dbReference type="InterPro" id="IPR036097">
    <property type="entry name" value="HisK_dim/P_sf"/>
</dbReference>
<dbReference type="Gene3D" id="3.30.565.10">
    <property type="entry name" value="Histidine kinase-like ATPase, C-terminal domain"/>
    <property type="match status" value="1"/>
</dbReference>
<gene>
    <name evidence="12" type="ORF">AKJ29_14905</name>
</gene>
<organism evidence="12 13">
    <name type="scientific">Aliiroseovarius crassostreae</name>
    <dbReference type="NCBI Taxonomy" id="154981"/>
    <lineage>
        <taxon>Bacteria</taxon>
        <taxon>Pseudomonadati</taxon>
        <taxon>Pseudomonadota</taxon>
        <taxon>Alphaproteobacteria</taxon>
        <taxon>Rhodobacterales</taxon>
        <taxon>Paracoccaceae</taxon>
        <taxon>Aliiroseovarius</taxon>
    </lineage>
</organism>
<sequence>MLNSLSGRFLILTVAFVMLAEVLIFVPSVARFREDYLLARLERAQIASLVLLADDMIDPALEAELLENADVFNVVLRRDEMRELVLASAMPQPVDVTFDLRMESSLGLMRAALARLLNPEPQVIRVIGQPVRMGGELIEVTMNTVDLRNAMIDYGKNIALLSAVISAITASLLFLAVRFLMVRPIREVVGNMKAYAQSPEDTRRIMRPHTGLTELHEAEVALQSLQTELTHALKQKERLAQLGGAVARISHDLRNILTTAQLFADRMESSQDPMVKRVGPKLMNSISRAVSLCENTLAFGKAEEPAPRLERVELARLVDDIFASERLASGEHALSFAEDVPAGLVVRADPEQLYRVLSNLVRNARQAIVASGKEGEIGLLARDNGDHWRIDLRDTGPGLPLSTRENLFQPFAGSNRKGGSGLGLAISAELIRGHGGSLTLEKTGGEGTHFRIILPKEIASASDEDASG</sequence>
<keyword evidence="10" id="KW-1133">Transmembrane helix</keyword>
<keyword evidence="7" id="KW-0067">ATP-binding</keyword>
<accession>A0A0P7JRC9</accession>
<feature type="domain" description="Histidine kinase" evidence="11">
    <location>
        <begin position="248"/>
        <end position="458"/>
    </location>
</feature>
<dbReference type="PROSITE" id="PS50109">
    <property type="entry name" value="HIS_KIN"/>
    <property type="match status" value="1"/>
</dbReference>
<dbReference type="SUPFAM" id="SSF55874">
    <property type="entry name" value="ATPase domain of HSP90 chaperone/DNA topoisomerase II/histidine kinase"/>
    <property type="match status" value="1"/>
</dbReference>
<proteinExistence type="predicted"/>
<feature type="coiled-coil region" evidence="9">
    <location>
        <begin position="215"/>
        <end position="242"/>
    </location>
</feature>
<dbReference type="GO" id="GO:0005524">
    <property type="term" value="F:ATP binding"/>
    <property type="evidence" value="ECO:0007669"/>
    <property type="project" value="UniProtKB-KW"/>
</dbReference>
<dbReference type="PANTHER" id="PTHR43065:SF10">
    <property type="entry name" value="PEROXIDE STRESS-ACTIVATED HISTIDINE KINASE MAK3"/>
    <property type="match status" value="1"/>
</dbReference>
<dbReference type="EC" id="2.7.13.3" evidence="2"/>
<dbReference type="Gene3D" id="1.10.287.130">
    <property type="match status" value="1"/>
</dbReference>
<evidence type="ECO:0000256" key="8">
    <source>
        <dbReference type="ARBA" id="ARBA00023012"/>
    </source>
</evidence>
<dbReference type="EMBL" id="LKBA01000004">
    <property type="protein sequence ID" value="KPN63959.1"/>
    <property type="molecule type" value="Genomic_DNA"/>
</dbReference>
<dbReference type="RefSeq" id="WP_055187741.1">
    <property type="nucleotide sequence ID" value="NZ_FPBS01000004.1"/>
</dbReference>
<keyword evidence="9" id="KW-0175">Coiled coil</keyword>
<dbReference type="SUPFAM" id="SSF47384">
    <property type="entry name" value="Homodimeric domain of signal transducing histidine kinase"/>
    <property type="match status" value="1"/>
</dbReference>
<dbReference type="InterPro" id="IPR004358">
    <property type="entry name" value="Sig_transdc_His_kin-like_C"/>
</dbReference>
<dbReference type="STRING" id="154981.AKJ29_14905"/>
<evidence type="ECO:0000259" key="11">
    <source>
        <dbReference type="PROSITE" id="PS50109"/>
    </source>
</evidence>
<keyword evidence="5" id="KW-0547">Nucleotide-binding</keyword>
<dbReference type="SMART" id="SM00388">
    <property type="entry name" value="HisKA"/>
    <property type="match status" value="1"/>
</dbReference>
<evidence type="ECO:0000256" key="5">
    <source>
        <dbReference type="ARBA" id="ARBA00022741"/>
    </source>
</evidence>
<dbReference type="InterPro" id="IPR036890">
    <property type="entry name" value="HATPase_C_sf"/>
</dbReference>
<evidence type="ECO:0000256" key="10">
    <source>
        <dbReference type="SAM" id="Phobius"/>
    </source>
</evidence>
<evidence type="ECO:0000256" key="4">
    <source>
        <dbReference type="ARBA" id="ARBA00022679"/>
    </source>
</evidence>
<comment type="caution">
    <text evidence="12">The sequence shown here is derived from an EMBL/GenBank/DDBJ whole genome shotgun (WGS) entry which is preliminary data.</text>
</comment>
<keyword evidence="13" id="KW-1185">Reference proteome</keyword>
<dbReference type="InterPro" id="IPR003594">
    <property type="entry name" value="HATPase_dom"/>
</dbReference>
<dbReference type="AlphaFoldDB" id="A0A0P7JRC9"/>
<evidence type="ECO:0000256" key="9">
    <source>
        <dbReference type="SAM" id="Coils"/>
    </source>
</evidence>
<protein>
    <recommendedName>
        <fullName evidence="2">histidine kinase</fullName>
        <ecNumber evidence="2">2.7.13.3</ecNumber>
    </recommendedName>
</protein>